<feature type="region of interest" description="Disordered" evidence="1">
    <location>
        <begin position="1"/>
        <end position="44"/>
    </location>
</feature>
<protein>
    <submittedName>
        <fullName evidence="2">Uncharacterized protein</fullName>
    </submittedName>
</protein>
<keyword evidence="3" id="KW-1185">Reference proteome</keyword>
<evidence type="ECO:0000313" key="3">
    <source>
        <dbReference type="Proteomes" id="UP001374535"/>
    </source>
</evidence>
<gene>
    <name evidence="2" type="ORF">V8G54_029493</name>
</gene>
<evidence type="ECO:0000256" key="1">
    <source>
        <dbReference type="SAM" id="MobiDB-lite"/>
    </source>
</evidence>
<dbReference type="Proteomes" id="UP001374535">
    <property type="component" value="Chromosome 9"/>
</dbReference>
<evidence type="ECO:0000313" key="2">
    <source>
        <dbReference type="EMBL" id="WVY97342.1"/>
    </source>
</evidence>
<name>A0AAQ3MUC6_VIGMU</name>
<proteinExistence type="predicted"/>
<feature type="compositionally biased region" description="Basic residues" evidence="1">
    <location>
        <begin position="26"/>
        <end position="40"/>
    </location>
</feature>
<reference evidence="2 3" key="1">
    <citation type="journal article" date="2023" name="Life. Sci Alliance">
        <title>Evolutionary insights into 3D genome organization and epigenetic landscape of Vigna mungo.</title>
        <authorList>
            <person name="Junaid A."/>
            <person name="Singh B."/>
            <person name="Bhatia S."/>
        </authorList>
    </citation>
    <scope>NUCLEOTIDE SEQUENCE [LARGE SCALE GENOMIC DNA]</scope>
    <source>
        <strain evidence="2">Urdbean</strain>
    </source>
</reference>
<sequence length="107" mass="12565">MASREEREVGRRHHVSGDDHDDERHPRQKLRIAGGKRRRDPKPSVGCLCEEMVKRLWRKGLWPRSRDLQQCVGDGKFGGERRRWELHDCGGDRTWMGVRMASLEFAD</sequence>
<feature type="compositionally biased region" description="Basic and acidic residues" evidence="1">
    <location>
        <begin position="1"/>
        <end position="25"/>
    </location>
</feature>
<accession>A0AAQ3MUC6</accession>
<organism evidence="2 3">
    <name type="scientific">Vigna mungo</name>
    <name type="common">Black gram</name>
    <name type="synonym">Phaseolus mungo</name>
    <dbReference type="NCBI Taxonomy" id="3915"/>
    <lineage>
        <taxon>Eukaryota</taxon>
        <taxon>Viridiplantae</taxon>
        <taxon>Streptophyta</taxon>
        <taxon>Embryophyta</taxon>
        <taxon>Tracheophyta</taxon>
        <taxon>Spermatophyta</taxon>
        <taxon>Magnoliopsida</taxon>
        <taxon>eudicotyledons</taxon>
        <taxon>Gunneridae</taxon>
        <taxon>Pentapetalae</taxon>
        <taxon>rosids</taxon>
        <taxon>fabids</taxon>
        <taxon>Fabales</taxon>
        <taxon>Fabaceae</taxon>
        <taxon>Papilionoideae</taxon>
        <taxon>50 kb inversion clade</taxon>
        <taxon>NPAAA clade</taxon>
        <taxon>indigoferoid/millettioid clade</taxon>
        <taxon>Phaseoleae</taxon>
        <taxon>Vigna</taxon>
    </lineage>
</organism>
<dbReference type="AlphaFoldDB" id="A0AAQ3MUC6"/>
<dbReference type="EMBL" id="CP144692">
    <property type="protein sequence ID" value="WVY97342.1"/>
    <property type="molecule type" value="Genomic_DNA"/>
</dbReference>